<evidence type="ECO:0000313" key="3">
    <source>
        <dbReference type="Proteomes" id="UP000179059"/>
    </source>
</evidence>
<comment type="caution">
    <text evidence="2">The sequence shown here is derived from an EMBL/GenBank/DDBJ whole genome shotgun (WGS) entry which is preliminary data.</text>
</comment>
<reference evidence="2 3" key="1">
    <citation type="journal article" date="2016" name="Nat. Commun.">
        <title>Thousands of microbial genomes shed light on interconnected biogeochemical processes in an aquifer system.</title>
        <authorList>
            <person name="Anantharaman K."/>
            <person name="Brown C.T."/>
            <person name="Hug L.A."/>
            <person name="Sharon I."/>
            <person name="Castelle C.J."/>
            <person name="Probst A.J."/>
            <person name="Thomas B.C."/>
            <person name="Singh A."/>
            <person name="Wilkins M.J."/>
            <person name="Karaoz U."/>
            <person name="Brodie E.L."/>
            <person name="Williams K.H."/>
            <person name="Hubbard S.S."/>
            <person name="Banfield J.F."/>
        </authorList>
    </citation>
    <scope>NUCLEOTIDE SEQUENCE [LARGE SCALE GENOMIC DNA]</scope>
</reference>
<name>A0A1G2CCZ1_9BACT</name>
<feature type="transmembrane region" description="Helical" evidence="1">
    <location>
        <begin position="44"/>
        <end position="65"/>
    </location>
</feature>
<keyword evidence="1" id="KW-0812">Transmembrane</keyword>
<keyword evidence="1" id="KW-1133">Transmembrane helix</keyword>
<dbReference type="AlphaFoldDB" id="A0A1G2CCZ1"/>
<sequence>MRSDALRIGAVWGTAATLGILGIYFAVLTLVSGGAFALAQFGEFRGFILALALGFGIQAGLYGYLKAALREQSAPGAALAATGTTSTAAMVSCCAHYLVNILPVLGAAGIATFVAAYQTQLFWFGIVMNLAGITFMVRRVLIYNYQRSIISTN</sequence>
<organism evidence="2 3">
    <name type="scientific">Candidatus Liptonbacteria bacterium RIFCSPHIGHO2_01_FULL_57_28</name>
    <dbReference type="NCBI Taxonomy" id="1798647"/>
    <lineage>
        <taxon>Bacteria</taxon>
        <taxon>Candidatus Liptoniibacteriota</taxon>
    </lineage>
</organism>
<evidence type="ECO:0000313" key="2">
    <source>
        <dbReference type="EMBL" id="OGY98639.1"/>
    </source>
</evidence>
<dbReference type="STRING" id="1798647.A2855_01245"/>
<accession>A0A1G2CCZ1</accession>
<gene>
    <name evidence="2" type="ORF">A2855_01245</name>
</gene>
<proteinExistence type="predicted"/>
<feature type="transmembrane region" description="Helical" evidence="1">
    <location>
        <begin position="12"/>
        <end position="38"/>
    </location>
</feature>
<dbReference type="Proteomes" id="UP000179059">
    <property type="component" value="Unassembled WGS sequence"/>
</dbReference>
<keyword evidence="1" id="KW-0472">Membrane</keyword>
<feature type="transmembrane region" description="Helical" evidence="1">
    <location>
        <begin position="122"/>
        <end position="141"/>
    </location>
</feature>
<feature type="transmembrane region" description="Helical" evidence="1">
    <location>
        <begin position="97"/>
        <end position="116"/>
    </location>
</feature>
<protein>
    <submittedName>
        <fullName evidence="2">Uncharacterized protein</fullName>
    </submittedName>
</protein>
<evidence type="ECO:0000256" key="1">
    <source>
        <dbReference type="SAM" id="Phobius"/>
    </source>
</evidence>
<dbReference type="EMBL" id="MHKX01000004">
    <property type="protein sequence ID" value="OGY98639.1"/>
    <property type="molecule type" value="Genomic_DNA"/>
</dbReference>